<keyword evidence="2" id="KW-0732">Signal</keyword>
<dbReference type="AlphaFoldDB" id="A0A8C4Q9E2"/>
<dbReference type="Ensembl" id="ENSEBUT00000012311.1">
    <property type="protein sequence ID" value="ENSEBUP00000011736.1"/>
    <property type="gene ID" value="ENSEBUG00000007514.1"/>
</dbReference>
<reference evidence="3" key="2">
    <citation type="submission" date="2025-09" db="UniProtKB">
        <authorList>
            <consortium name="Ensembl"/>
        </authorList>
    </citation>
    <scope>IDENTIFICATION</scope>
</reference>
<proteinExistence type="predicted"/>
<evidence type="ECO:0000313" key="4">
    <source>
        <dbReference type="Proteomes" id="UP000694388"/>
    </source>
</evidence>
<reference evidence="3" key="1">
    <citation type="submission" date="2025-08" db="UniProtKB">
        <authorList>
            <consortium name="Ensembl"/>
        </authorList>
    </citation>
    <scope>IDENTIFICATION</scope>
</reference>
<feature type="chain" id="PRO_5034229692" evidence="2">
    <location>
        <begin position="19"/>
        <end position="282"/>
    </location>
</feature>
<feature type="signal peptide" evidence="2">
    <location>
        <begin position="1"/>
        <end position="18"/>
    </location>
</feature>
<name>A0A8C4Q9E2_EPTBU</name>
<protein>
    <submittedName>
        <fullName evidence="3">Uncharacterized protein</fullName>
    </submittedName>
</protein>
<evidence type="ECO:0000256" key="1">
    <source>
        <dbReference type="SAM" id="MobiDB-lite"/>
    </source>
</evidence>
<keyword evidence="4" id="KW-1185">Reference proteome</keyword>
<accession>A0A8C4Q9E2</accession>
<feature type="region of interest" description="Disordered" evidence="1">
    <location>
        <begin position="148"/>
        <end position="169"/>
    </location>
</feature>
<sequence>MGALSLWWALTIAITASAQDYKDTYRVANYSIPRRKASTHGNGWCAYTFNTKEHANREDHSGCTCAMFSDKPLQIESSRQHHQLASLKLQLSMLEEPEPIVALGGGSNPWGRASALGILPHAWGAGGMVGRVKGKVYESTGRTSFLGAGGDWAPSRTTGSSSGGGVAKEVQRLRSVERELSRQLTALYAQLLHEMVKHSGDGGGFTSQDGTSWDVGQRLSEGLGEHDLELAGLTGLQRGLEQGHNDLLRVVVTHSVLLDRLKQQWQTSPATADRSHSGSSPH</sequence>
<dbReference type="Proteomes" id="UP000694388">
    <property type="component" value="Unplaced"/>
</dbReference>
<evidence type="ECO:0000256" key="2">
    <source>
        <dbReference type="SAM" id="SignalP"/>
    </source>
</evidence>
<evidence type="ECO:0000313" key="3">
    <source>
        <dbReference type="Ensembl" id="ENSEBUP00000011736.1"/>
    </source>
</evidence>
<organism evidence="3 4">
    <name type="scientific">Eptatretus burgeri</name>
    <name type="common">Inshore hagfish</name>
    <dbReference type="NCBI Taxonomy" id="7764"/>
    <lineage>
        <taxon>Eukaryota</taxon>
        <taxon>Metazoa</taxon>
        <taxon>Chordata</taxon>
        <taxon>Craniata</taxon>
        <taxon>Vertebrata</taxon>
        <taxon>Cyclostomata</taxon>
        <taxon>Myxini</taxon>
        <taxon>Myxiniformes</taxon>
        <taxon>Myxinidae</taxon>
        <taxon>Eptatretinae</taxon>
        <taxon>Eptatretus</taxon>
    </lineage>
</organism>